<evidence type="ECO:0008006" key="6">
    <source>
        <dbReference type="Google" id="ProtNLM"/>
    </source>
</evidence>
<dbReference type="RefSeq" id="WP_228418934.1">
    <property type="nucleotide sequence ID" value="NZ_CP033934.1"/>
</dbReference>
<keyword evidence="4" id="KW-1185">Reference proteome</keyword>
<evidence type="ECO:0000313" key="4">
    <source>
        <dbReference type="Proteomes" id="UP000190669"/>
    </source>
</evidence>
<dbReference type="Proteomes" id="UP000251937">
    <property type="component" value="Unassembled WGS sequence"/>
</dbReference>
<feature type="signal peptide" evidence="1">
    <location>
        <begin position="1"/>
        <end position="20"/>
    </location>
</feature>
<comment type="caution">
    <text evidence="3">The sequence shown here is derived from an EMBL/GenBank/DDBJ whole genome shotgun (WGS) entry which is preliminary data.</text>
</comment>
<evidence type="ECO:0000313" key="3">
    <source>
        <dbReference type="EMBL" id="SQA90073.1"/>
    </source>
</evidence>
<dbReference type="Gene3D" id="3.40.50.1820">
    <property type="entry name" value="alpha/beta hydrolase"/>
    <property type="match status" value="1"/>
</dbReference>
<organism evidence="3 5">
    <name type="scientific">Chryseobacterium balustinum</name>
    <dbReference type="NCBI Taxonomy" id="246"/>
    <lineage>
        <taxon>Bacteria</taxon>
        <taxon>Pseudomonadati</taxon>
        <taxon>Bacteroidota</taxon>
        <taxon>Flavobacteriia</taxon>
        <taxon>Flavobacteriales</taxon>
        <taxon>Weeksellaceae</taxon>
        <taxon>Chryseobacterium group</taxon>
        <taxon>Chryseobacterium</taxon>
    </lineage>
</organism>
<accession>A0AAX2ILR9</accession>
<dbReference type="Proteomes" id="UP000190669">
    <property type="component" value="Unassembled WGS sequence"/>
</dbReference>
<evidence type="ECO:0000313" key="5">
    <source>
        <dbReference type="Proteomes" id="UP000251937"/>
    </source>
</evidence>
<protein>
    <recommendedName>
        <fullName evidence="6">Alpha/beta hydrolase</fullName>
    </recommendedName>
</protein>
<gene>
    <name evidence="3" type="ORF">NCTC11212_02285</name>
    <name evidence="2" type="ORF">SAMN05421800_11433</name>
</gene>
<reference evidence="3 5" key="2">
    <citation type="submission" date="2018-06" db="EMBL/GenBank/DDBJ databases">
        <authorList>
            <consortium name="Pathogen Informatics"/>
            <person name="Doyle S."/>
        </authorList>
    </citation>
    <scope>NUCLEOTIDE SEQUENCE [LARGE SCALE GENOMIC DNA]</scope>
    <source>
        <strain evidence="3 5">NCTC11212</strain>
    </source>
</reference>
<proteinExistence type="predicted"/>
<dbReference type="InterPro" id="IPR029058">
    <property type="entry name" value="AB_hydrolase_fold"/>
</dbReference>
<dbReference type="AlphaFoldDB" id="A0AAX2ILR9"/>
<keyword evidence="1" id="KW-0732">Signal</keyword>
<dbReference type="SUPFAM" id="SSF53474">
    <property type="entry name" value="alpha/beta-Hydrolases"/>
    <property type="match status" value="1"/>
</dbReference>
<dbReference type="EMBL" id="FUZE01000014">
    <property type="protein sequence ID" value="SKB91710.1"/>
    <property type="molecule type" value="Genomic_DNA"/>
</dbReference>
<evidence type="ECO:0000256" key="1">
    <source>
        <dbReference type="SAM" id="SignalP"/>
    </source>
</evidence>
<evidence type="ECO:0000313" key="2">
    <source>
        <dbReference type="EMBL" id="SKB91710.1"/>
    </source>
</evidence>
<reference evidence="2 4" key="1">
    <citation type="submission" date="2017-02" db="EMBL/GenBank/DDBJ databases">
        <authorList>
            <person name="Varghese N."/>
            <person name="Submissions S."/>
        </authorList>
    </citation>
    <scope>NUCLEOTIDE SEQUENCE [LARGE SCALE GENOMIC DNA]</scope>
    <source>
        <strain evidence="2 4">DSM 16775</strain>
    </source>
</reference>
<sequence length="97" mass="10749">MKKVSVFVFLLMSVFCLSQLQTVKMDTLLTVEIGGIKQVIEIKTDDAHKPILLFLSGGPGSSMMKNAESFTNILKNKFTIVQWDQRDAGKTLALNSV</sequence>
<name>A0AAX2ILR9_9FLAO</name>
<feature type="chain" id="PRO_5043668179" description="Alpha/beta hydrolase" evidence="1">
    <location>
        <begin position="21"/>
        <end position="97"/>
    </location>
</feature>
<dbReference type="EMBL" id="UAVR01000011">
    <property type="protein sequence ID" value="SQA90073.1"/>
    <property type="molecule type" value="Genomic_DNA"/>
</dbReference>